<dbReference type="InterPro" id="IPR052514">
    <property type="entry name" value="SAM-dependent_MTase"/>
</dbReference>
<evidence type="ECO:0000313" key="2">
    <source>
        <dbReference type="EMBL" id="RXK55696.1"/>
    </source>
</evidence>
<dbReference type="InterPro" id="IPR006342">
    <property type="entry name" value="FkbM_mtfrase"/>
</dbReference>
<organism evidence="2 3">
    <name type="scientific">Oleiharenicola lentus</name>
    <dbReference type="NCBI Taxonomy" id="2508720"/>
    <lineage>
        <taxon>Bacteria</taxon>
        <taxon>Pseudomonadati</taxon>
        <taxon>Verrucomicrobiota</taxon>
        <taxon>Opitutia</taxon>
        <taxon>Opitutales</taxon>
        <taxon>Opitutaceae</taxon>
        <taxon>Oleiharenicola</taxon>
    </lineage>
</organism>
<dbReference type="SUPFAM" id="SSF53335">
    <property type="entry name" value="S-adenosyl-L-methionine-dependent methyltransferases"/>
    <property type="match status" value="1"/>
</dbReference>
<dbReference type="AlphaFoldDB" id="A0A4Q1C9Z8"/>
<dbReference type="OrthoDB" id="182922at2"/>
<accession>A0A4Q1C9Z8</accession>
<comment type="caution">
    <text evidence="2">The sequence shown here is derived from an EMBL/GenBank/DDBJ whole genome shotgun (WGS) entry which is preliminary data.</text>
</comment>
<dbReference type="EMBL" id="SDHX01000001">
    <property type="protein sequence ID" value="RXK55696.1"/>
    <property type="molecule type" value="Genomic_DNA"/>
</dbReference>
<dbReference type="GO" id="GO:0008168">
    <property type="term" value="F:methyltransferase activity"/>
    <property type="evidence" value="ECO:0007669"/>
    <property type="project" value="UniProtKB-KW"/>
</dbReference>
<protein>
    <submittedName>
        <fullName evidence="2">FkbM family methyltransferase</fullName>
    </submittedName>
</protein>
<reference evidence="2 3" key="1">
    <citation type="submission" date="2019-01" db="EMBL/GenBank/DDBJ databases">
        <title>Lacunisphaera sp. strain TWA-58.</title>
        <authorList>
            <person name="Chen W.-M."/>
        </authorList>
    </citation>
    <scope>NUCLEOTIDE SEQUENCE [LARGE SCALE GENOMIC DNA]</scope>
    <source>
        <strain evidence="2 3">TWA-58</strain>
    </source>
</reference>
<evidence type="ECO:0000313" key="3">
    <source>
        <dbReference type="Proteomes" id="UP000290218"/>
    </source>
</evidence>
<gene>
    <name evidence="2" type="ORF">ESB00_07380</name>
</gene>
<keyword evidence="2" id="KW-0808">Transferase</keyword>
<proteinExistence type="predicted"/>
<dbReference type="Proteomes" id="UP000290218">
    <property type="component" value="Unassembled WGS sequence"/>
</dbReference>
<dbReference type="GO" id="GO:0032259">
    <property type="term" value="P:methylation"/>
    <property type="evidence" value="ECO:0007669"/>
    <property type="project" value="UniProtKB-KW"/>
</dbReference>
<keyword evidence="3" id="KW-1185">Reference proteome</keyword>
<dbReference type="Gene3D" id="3.40.50.150">
    <property type="entry name" value="Vaccinia Virus protein VP39"/>
    <property type="match status" value="1"/>
</dbReference>
<dbReference type="PANTHER" id="PTHR34203">
    <property type="entry name" value="METHYLTRANSFERASE, FKBM FAMILY PROTEIN"/>
    <property type="match status" value="1"/>
</dbReference>
<dbReference type="NCBIfam" id="TIGR01444">
    <property type="entry name" value="fkbM_fam"/>
    <property type="match status" value="1"/>
</dbReference>
<dbReference type="InterPro" id="IPR029063">
    <property type="entry name" value="SAM-dependent_MTases_sf"/>
</dbReference>
<dbReference type="RefSeq" id="WP_129047061.1">
    <property type="nucleotide sequence ID" value="NZ_SDHX01000001.1"/>
</dbReference>
<evidence type="ECO:0000259" key="1">
    <source>
        <dbReference type="Pfam" id="PF05050"/>
    </source>
</evidence>
<dbReference type="Pfam" id="PF05050">
    <property type="entry name" value="Methyltransf_21"/>
    <property type="match status" value="1"/>
</dbReference>
<feature type="domain" description="Methyltransferase FkbM" evidence="1">
    <location>
        <begin position="109"/>
        <end position="270"/>
    </location>
</feature>
<dbReference type="PANTHER" id="PTHR34203:SF13">
    <property type="entry name" value="EXPRESSED PROTEIN"/>
    <property type="match status" value="1"/>
</dbReference>
<name>A0A4Q1C9Z8_9BACT</name>
<sequence length="311" mass="34052">MSTISDLKASYQAGRLDKAGYIHAMYERHSVLLDHAQHLAPTNLAEIRIKAGEVTATFKDPPITMVCPPADTRIAPIEAFNFGDYEHAEIQLVRRLVGLLGGAKVRFLDIGANAGFYSLALSQWFPGLRGTAFEPIPSTFGHLCRNLALNAVTGIAPRNLGLSDQAGELVFYTYPSQSGSSSMTRNVDAADVQEVRCPVTTLDAYSAQHQQGADFIKCDVEGAELFVFKGGSQIIRRDRPAIFTEMLRKWCAKYQYHPNDIISHLGGLGYGCHVVSDGRLAPCPIITEETKETNFIFLHRDQHAAIAAALS</sequence>
<keyword evidence="2" id="KW-0489">Methyltransferase</keyword>